<proteinExistence type="predicted"/>
<dbReference type="AlphaFoldDB" id="A0A078RUI5"/>
<name>A0A078RUI5_BACUN</name>
<comment type="caution">
    <text evidence="1">The sequence shown here is derived from an EMBL/GenBank/DDBJ whole genome shotgun (WGS) entry which is preliminary data.</text>
</comment>
<reference evidence="1 2" key="1">
    <citation type="submission" date="2014-04" db="EMBL/GenBank/DDBJ databases">
        <authorList>
            <person name="Sears C."/>
            <person name="Carroll K."/>
            <person name="Sack B.R."/>
            <person name="Qadri F."/>
            <person name="Myers L.L."/>
            <person name="Chung G.-T."/>
            <person name="Escheverria P."/>
            <person name="Fraser C.M."/>
            <person name="Sadzewicz L."/>
            <person name="Shefchek K.A."/>
            <person name="Tallon L."/>
            <person name="Das S.P."/>
            <person name="Daugherty S."/>
            <person name="Mongodin E.F."/>
        </authorList>
    </citation>
    <scope>NUCLEOTIDE SEQUENCE [LARGE SCALE GENOMIC DNA]</scope>
    <source>
        <strain evidence="1 2">3978 T3 ii</strain>
    </source>
</reference>
<dbReference type="RefSeq" id="WP_008662326.1">
    <property type="nucleotide sequence ID" value="NZ_JNHN01000184.1"/>
</dbReference>
<gene>
    <name evidence="1" type="ORF">M094_3037</name>
</gene>
<dbReference type="PATRIC" id="fig|1339349.3.peg.4086"/>
<sequence>MVMEQIIEKNVRFCGCCHRELPVDSFYVDKRTLAPDNYCKECRRAMSNARYRRSLPASNPLRYPVITEISDCTLRMYLILNALKVVRESVLRKRKRLCEAGDIE</sequence>
<protein>
    <submittedName>
        <fullName evidence="1">Uncharacterized protein</fullName>
    </submittedName>
</protein>
<dbReference type="Proteomes" id="UP000028013">
    <property type="component" value="Unassembled WGS sequence"/>
</dbReference>
<evidence type="ECO:0000313" key="1">
    <source>
        <dbReference type="EMBL" id="KDS48104.1"/>
    </source>
</evidence>
<accession>A0A078RUI5</accession>
<dbReference type="EMBL" id="JNHN01000184">
    <property type="protein sequence ID" value="KDS48104.1"/>
    <property type="molecule type" value="Genomic_DNA"/>
</dbReference>
<organism evidence="1 2">
    <name type="scientific">Bacteroides uniformis str. 3978 T3 ii</name>
    <dbReference type="NCBI Taxonomy" id="1339349"/>
    <lineage>
        <taxon>Bacteria</taxon>
        <taxon>Pseudomonadati</taxon>
        <taxon>Bacteroidota</taxon>
        <taxon>Bacteroidia</taxon>
        <taxon>Bacteroidales</taxon>
        <taxon>Bacteroidaceae</taxon>
        <taxon>Bacteroides</taxon>
    </lineage>
</organism>
<dbReference type="GeneID" id="99750241"/>
<evidence type="ECO:0000313" key="2">
    <source>
        <dbReference type="Proteomes" id="UP000028013"/>
    </source>
</evidence>